<dbReference type="RefSeq" id="WP_345255906.1">
    <property type="nucleotide sequence ID" value="NZ_BAABGY010000007.1"/>
</dbReference>
<protein>
    <recommendedName>
        <fullName evidence="2">Response regulatory domain-containing protein</fullName>
    </recommendedName>
</protein>
<dbReference type="PANTHER" id="PTHR44520">
    <property type="entry name" value="RESPONSE REGULATOR RCP1-RELATED"/>
    <property type="match status" value="1"/>
</dbReference>
<evidence type="ECO:0000313" key="4">
    <source>
        <dbReference type="Proteomes" id="UP001501725"/>
    </source>
</evidence>
<proteinExistence type="predicted"/>
<dbReference type="PANTHER" id="PTHR44520:SF2">
    <property type="entry name" value="RESPONSE REGULATOR RCP1"/>
    <property type="match status" value="1"/>
</dbReference>
<dbReference type="Pfam" id="PF00072">
    <property type="entry name" value="Response_reg"/>
    <property type="match status" value="1"/>
</dbReference>
<sequence length="132" mass="15172">MNTHQVLWADDDPDDLMLFNETAHEVDREVCITTASNGLELIDQLNRAKTLHALPGMIITDMNMPVVTGREALVLIRRDEQLRRIPLVVFTTSSSSLDALFCLRHEVLMVTKPCVLRDLRLVIRNILRIRWP</sequence>
<dbReference type="InterPro" id="IPR011006">
    <property type="entry name" value="CheY-like_superfamily"/>
</dbReference>
<feature type="modified residue" description="4-aspartylphosphate" evidence="1">
    <location>
        <position position="61"/>
    </location>
</feature>
<evidence type="ECO:0000256" key="1">
    <source>
        <dbReference type="PROSITE-ProRule" id="PRU00169"/>
    </source>
</evidence>
<organism evidence="3 4">
    <name type="scientific">Flaviaesturariibacter amylovorans</name>
    <dbReference type="NCBI Taxonomy" id="1084520"/>
    <lineage>
        <taxon>Bacteria</taxon>
        <taxon>Pseudomonadati</taxon>
        <taxon>Bacteroidota</taxon>
        <taxon>Chitinophagia</taxon>
        <taxon>Chitinophagales</taxon>
        <taxon>Chitinophagaceae</taxon>
        <taxon>Flaviaestuariibacter</taxon>
    </lineage>
</organism>
<feature type="domain" description="Response regulatory" evidence="2">
    <location>
        <begin position="5"/>
        <end position="127"/>
    </location>
</feature>
<dbReference type="EMBL" id="BAABGY010000007">
    <property type="protein sequence ID" value="GAA4331491.1"/>
    <property type="molecule type" value="Genomic_DNA"/>
</dbReference>
<comment type="caution">
    <text evidence="3">The sequence shown here is derived from an EMBL/GenBank/DDBJ whole genome shotgun (WGS) entry which is preliminary data.</text>
</comment>
<name>A0ABP8GY78_9BACT</name>
<evidence type="ECO:0000313" key="3">
    <source>
        <dbReference type="EMBL" id="GAA4331491.1"/>
    </source>
</evidence>
<dbReference type="Gene3D" id="3.40.50.2300">
    <property type="match status" value="1"/>
</dbReference>
<reference evidence="4" key="1">
    <citation type="journal article" date="2019" name="Int. J. Syst. Evol. Microbiol.">
        <title>The Global Catalogue of Microorganisms (GCM) 10K type strain sequencing project: providing services to taxonomists for standard genome sequencing and annotation.</title>
        <authorList>
            <consortium name="The Broad Institute Genomics Platform"/>
            <consortium name="The Broad Institute Genome Sequencing Center for Infectious Disease"/>
            <person name="Wu L."/>
            <person name="Ma J."/>
        </authorList>
    </citation>
    <scope>NUCLEOTIDE SEQUENCE [LARGE SCALE GENOMIC DNA]</scope>
    <source>
        <strain evidence="4">JCM 17919</strain>
    </source>
</reference>
<dbReference type="SMART" id="SM00448">
    <property type="entry name" value="REC"/>
    <property type="match status" value="1"/>
</dbReference>
<gene>
    <name evidence="3" type="ORF">GCM10023184_23400</name>
</gene>
<dbReference type="InterPro" id="IPR052893">
    <property type="entry name" value="TCS_response_regulator"/>
</dbReference>
<keyword evidence="1" id="KW-0597">Phosphoprotein</keyword>
<dbReference type="PROSITE" id="PS50110">
    <property type="entry name" value="RESPONSE_REGULATORY"/>
    <property type="match status" value="1"/>
</dbReference>
<evidence type="ECO:0000259" key="2">
    <source>
        <dbReference type="PROSITE" id="PS50110"/>
    </source>
</evidence>
<dbReference type="Proteomes" id="UP001501725">
    <property type="component" value="Unassembled WGS sequence"/>
</dbReference>
<dbReference type="SUPFAM" id="SSF52172">
    <property type="entry name" value="CheY-like"/>
    <property type="match status" value="1"/>
</dbReference>
<keyword evidence="4" id="KW-1185">Reference proteome</keyword>
<dbReference type="InterPro" id="IPR001789">
    <property type="entry name" value="Sig_transdc_resp-reg_receiver"/>
</dbReference>
<accession>A0ABP8GY78</accession>